<evidence type="ECO:0000313" key="1">
    <source>
        <dbReference type="EMBL" id="MEJ2866732.1"/>
    </source>
</evidence>
<dbReference type="RefSeq" id="WP_337693345.1">
    <property type="nucleotide sequence ID" value="NZ_JBBEGN010000001.1"/>
</dbReference>
<dbReference type="EMBL" id="JBBEGN010000001">
    <property type="protein sequence ID" value="MEJ2866732.1"/>
    <property type="molecule type" value="Genomic_DNA"/>
</dbReference>
<dbReference type="InterPro" id="IPR025534">
    <property type="entry name" value="DUF4420"/>
</dbReference>
<sequence>MSPSATELEELWDVAGRRSSSARFRSAEVGIVTPQGPVLIAVRDDGTKHLLVPVDPKHTIKEDLDGRAVSLRRTVLEDETSLRTYAALGLVDDALSDLFTTLCAEVLTRVSSAPHRALPVLRRALDEWRALLSGARRALGPAEQAGLFGELLILKALVTKDPGAVVYWTGHTGTSQDFHRGKVAVEVKTTTSVEGRQVRIHGVEQLDTDDSVRLLLVWMRVSNGGGRSLPDLIDEITELVDDPPGFVAALREVGYAITDREVYSRQTFELVEQAVYEIGAGFPRITTSDLSGDAALAGLDNVHYDLDLNSPPASSSVVDVDPARALLELL</sequence>
<reference evidence="1 2" key="1">
    <citation type="submission" date="2024-03" db="EMBL/GenBank/DDBJ databases">
        <title>Actinomycetospora sp. OC33-EN08, a novel actinomycete isolated from wild orchid (Aerides multiflora).</title>
        <authorList>
            <person name="Suriyachadkun C."/>
        </authorList>
    </citation>
    <scope>NUCLEOTIDE SEQUENCE [LARGE SCALE GENOMIC DNA]</scope>
    <source>
        <strain evidence="1 2">OC33-EN08</strain>
    </source>
</reference>
<keyword evidence="2" id="KW-1185">Reference proteome</keyword>
<organism evidence="1 2">
    <name type="scientific">Actinomycetospora aurantiaca</name>
    <dbReference type="NCBI Taxonomy" id="3129233"/>
    <lineage>
        <taxon>Bacteria</taxon>
        <taxon>Bacillati</taxon>
        <taxon>Actinomycetota</taxon>
        <taxon>Actinomycetes</taxon>
        <taxon>Pseudonocardiales</taxon>
        <taxon>Pseudonocardiaceae</taxon>
        <taxon>Actinomycetospora</taxon>
    </lineage>
</organism>
<dbReference type="Pfam" id="PF14390">
    <property type="entry name" value="DUF4420"/>
    <property type="match status" value="1"/>
</dbReference>
<comment type="caution">
    <text evidence="1">The sequence shown here is derived from an EMBL/GenBank/DDBJ whole genome shotgun (WGS) entry which is preliminary data.</text>
</comment>
<dbReference type="Proteomes" id="UP001385809">
    <property type="component" value="Unassembled WGS sequence"/>
</dbReference>
<proteinExistence type="predicted"/>
<name>A0ABU8MHB9_9PSEU</name>
<evidence type="ECO:0000313" key="2">
    <source>
        <dbReference type="Proteomes" id="UP001385809"/>
    </source>
</evidence>
<gene>
    <name evidence="1" type="ORF">WCD74_03090</name>
</gene>
<protein>
    <submittedName>
        <fullName evidence="1">PD-(D/E)XK motif protein</fullName>
    </submittedName>
</protein>
<accession>A0ABU8MHB9</accession>